<dbReference type="InterPro" id="IPR050266">
    <property type="entry name" value="AB_hydrolase_sf"/>
</dbReference>
<dbReference type="PANTHER" id="PTHR43798">
    <property type="entry name" value="MONOACYLGLYCEROL LIPASE"/>
    <property type="match status" value="1"/>
</dbReference>
<dbReference type="SUPFAM" id="SSF53474">
    <property type="entry name" value="alpha/beta-Hydrolases"/>
    <property type="match status" value="1"/>
</dbReference>
<dbReference type="EMBL" id="FNAG01000012">
    <property type="protein sequence ID" value="SDD97465.1"/>
    <property type="molecule type" value="Genomic_DNA"/>
</dbReference>
<evidence type="ECO:0000256" key="3">
    <source>
        <dbReference type="ARBA" id="ARBA00022756"/>
    </source>
</evidence>
<dbReference type="RefSeq" id="WP_091244598.1">
    <property type="nucleotide sequence ID" value="NZ_FNAG01000012.1"/>
</dbReference>
<dbReference type="NCBIfam" id="TIGR01738">
    <property type="entry name" value="bioH"/>
    <property type="match status" value="1"/>
</dbReference>
<dbReference type="GO" id="GO:0090499">
    <property type="term" value="F:pimelyl-[acyl-carrier protein] methyl ester esterase activity"/>
    <property type="evidence" value="ECO:0007669"/>
    <property type="project" value="UniProtKB-EC"/>
</dbReference>
<organism evidence="7 8">
    <name type="scientific">Aquimonas voraii</name>
    <dbReference type="NCBI Taxonomy" id="265719"/>
    <lineage>
        <taxon>Bacteria</taxon>
        <taxon>Pseudomonadati</taxon>
        <taxon>Pseudomonadota</taxon>
        <taxon>Gammaproteobacteria</taxon>
        <taxon>Lysobacterales</taxon>
        <taxon>Lysobacteraceae</taxon>
        <taxon>Aquimonas</taxon>
    </lineage>
</organism>
<name>A0A1G6Z6G8_9GAMM</name>
<accession>A0A1G6Z6G8</accession>
<protein>
    <recommendedName>
        <fullName evidence="5">Pimeloyl-[acyl-carrier protein] methyl ester esterase</fullName>
        <ecNumber evidence="5">3.1.1.85</ecNumber>
    </recommendedName>
    <alternativeName>
        <fullName evidence="5">Biotin synthesis protein BioH</fullName>
    </alternativeName>
    <alternativeName>
        <fullName evidence="5">Carboxylesterase BioH</fullName>
    </alternativeName>
</protein>
<dbReference type="InterPro" id="IPR000073">
    <property type="entry name" value="AB_hydrolase_1"/>
</dbReference>
<gene>
    <name evidence="5" type="primary">bioH</name>
    <name evidence="7" type="ORF">SAMN04488509_11243</name>
</gene>
<keyword evidence="1 5" id="KW-0719">Serine esterase</keyword>
<proteinExistence type="inferred from homology"/>
<feature type="binding site" evidence="5">
    <location>
        <position position="231"/>
    </location>
    <ligand>
        <name>substrate</name>
    </ligand>
</feature>
<comment type="similarity">
    <text evidence="5">Belongs to the AB hydrolase superfamily. Carboxylesterase BioH family.</text>
</comment>
<dbReference type="GO" id="GO:0016020">
    <property type="term" value="C:membrane"/>
    <property type="evidence" value="ECO:0007669"/>
    <property type="project" value="TreeGrafter"/>
</dbReference>
<dbReference type="STRING" id="265719.SAMN04488509_11243"/>
<evidence type="ECO:0000256" key="1">
    <source>
        <dbReference type="ARBA" id="ARBA00022487"/>
    </source>
</evidence>
<feature type="domain" description="AB hydrolase-1" evidence="6">
    <location>
        <begin position="10"/>
        <end position="237"/>
    </location>
</feature>
<evidence type="ECO:0000256" key="4">
    <source>
        <dbReference type="ARBA" id="ARBA00022801"/>
    </source>
</evidence>
<comment type="subcellular location">
    <subcellularLocation>
        <location evidence="5">Cytoplasm</location>
    </subcellularLocation>
</comment>
<evidence type="ECO:0000259" key="6">
    <source>
        <dbReference type="Pfam" id="PF00561"/>
    </source>
</evidence>
<comment type="pathway">
    <text evidence="5">Cofactor biosynthesis; biotin biosynthesis.</text>
</comment>
<keyword evidence="2 5" id="KW-0963">Cytoplasm</keyword>
<evidence type="ECO:0000313" key="8">
    <source>
        <dbReference type="Proteomes" id="UP000199603"/>
    </source>
</evidence>
<comment type="catalytic activity">
    <reaction evidence="5">
        <text>6-carboxyhexanoyl-[ACP] methyl ester + H2O = 6-carboxyhexanoyl-[ACP] + methanol + H(+)</text>
        <dbReference type="Rhea" id="RHEA:42700"/>
        <dbReference type="Rhea" id="RHEA-COMP:9955"/>
        <dbReference type="Rhea" id="RHEA-COMP:10186"/>
        <dbReference type="ChEBI" id="CHEBI:15377"/>
        <dbReference type="ChEBI" id="CHEBI:15378"/>
        <dbReference type="ChEBI" id="CHEBI:17790"/>
        <dbReference type="ChEBI" id="CHEBI:78846"/>
        <dbReference type="ChEBI" id="CHEBI:82735"/>
        <dbReference type="EC" id="3.1.1.85"/>
    </reaction>
</comment>
<keyword evidence="4 5" id="KW-0378">Hydrolase</keyword>
<keyword evidence="3 5" id="KW-0093">Biotin biosynthesis</keyword>
<dbReference type="Proteomes" id="UP000199603">
    <property type="component" value="Unassembled WGS sequence"/>
</dbReference>
<feature type="binding site" evidence="5">
    <location>
        <begin position="77"/>
        <end position="78"/>
    </location>
    <ligand>
        <name>substrate</name>
    </ligand>
</feature>
<feature type="active site" evidence="5">
    <location>
        <position position="203"/>
    </location>
</feature>
<dbReference type="AlphaFoldDB" id="A0A1G6Z6G8"/>
<feature type="active site" evidence="5">
    <location>
        <position position="231"/>
    </location>
</feature>
<dbReference type="InterPro" id="IPR010076">
    <property type="entry name" value="BioH"/>
</dbReference>
<evidence type="ECO:0000313" key="7">
    <source>
        <dbReference type="EMBL" id="SDD97465.1"/>
    </source>
</evidence>
<comment type="caution">
    <text evidence="5">Lacks conserved residue(s) required for the propagation of feature annotation.</text>
</comment>
<dbReference type="GO" id="GO:0005737">
    <property type="term" value="C:cytoplasm"/>
    <property type="evidence" value="ECO:0007669"/>
    <property type="project" value="UniProtKB-SubCell"/>
</dbReference>
<comment type="subunit">
    <text evidence="5">Monomer.</text>
</comment>
<dbReference type="InterPro" id="IPR029058">
    <property type="entry name" value="AB_hydrolase_fold"/>
</dbReference>
<feature type="active site" description="Nucleophile" evidence="5">
    <location>
        <position position="77"/>
    </location>
</feature>
<reference evidence="7 8" key="1">
    <citation type="submission" date="2016-10" db="EMBL/GenBank/DDBJ databases">
        <authorList>
            <person name="de Groot N.N."/>
        </authorList>
    </citation>
    <scope>NUCLEOTIDE SEQUENCE [LARGE SCALE GENOMIC DNA]</scope>
    <source>
        <strain evidence="7 8">DSM 16957</strain>
    </source>
</reference>
<dbReference type="Pfam" id="PF00561">
    <property type="entry name" value="Abhydrolase_1"/>
    <property type="match status" value="1"/>
</dbReference>
<sequence>MHIDHIGHGPPLVLIHGWAMHSGVFSPLIERLSEHHALHLVDLPGHGYSGERDDIDLANAAARIAQLVPPAPWLGWSLGGQIALQAAIEQPGRVQGLIAIASSPRFVRGPDWPQAVSPEIFEQFADELVRDYTGTLERFLSLESIGSEHGREVLKTLRACVFARGEPAQSALLQGLAMLGHVDLRDELRHLDVPSLWIAGRRDRLVPPAAMRAAADLQPGARYLCIEGAGHAPFISHTEDCLRAILEFVAGVG</sequence>
<dbReference type="OrthoDB" id="9780744at2"/>
<feature type="binding site" evidence="5">
    <location>
        <position position="18"/>
    </location>
    <ligand>
        <name>substrate</name>
    </ligand>
</feature>
<dbReference type="PANTHER" id="PTHR43798:SF31">
    <property type="entry name" value="AB HYDROLASE SUPERFAMILY PROTEIN YCLE"/>
    <property type="match status" value="1"/>
</dbReference>
<comment type="function">
    <text evidence="5">The physiological role of BioH is to remove the methyl group introduced by BioC when the pimeloyl moiety is complete. It allows to synthesize pimeloyl-ACP via the fatty acid synthetic pathway through the hydrolysis of the ester bonds of pimeloyl-ACP esters.</text>
</comment>
<dbReference type="EC" id="3.1.1.85" evidence="5"/>
<dbReference type="Gene3D" id="3.40.50.1820">
    <property type="entry name" value="alpha/beta hydrolase"/>
    <property type="match status" value="1"/>
</dbReference>
<evidence type="ECO:0000256" key="5">
    <source>
        <dbReference type="HAMAP-Rule" id="MF_01260"/>
    </source>
</evidence>
<keyword evidence="8" id="KW-1185">Reference proteome</keyword>
<dbReference type="HAMAP" id="MF_01260">
    <property type="entry name" value="Carboxylester"/>
    <property type="match status" value="1"/>
</dbReference>
<evidence type="ECO:0000256" key="2">
    <source>
        <dbReference type="ARBA" id="ARBA00022490"/>
    </source>
</evidence>
<dbReference type="UniPathway" id="UPA00078"/>
<dbReference type="GO" id="GO:0009102">
    <property type="term" value="P:biotin biosynthetic process"/>
    <property type="evidence" value="ECO:0007669"/>
    <property type="project" value="UniProtKB-UniRule"/>
</dbReference>